<dbReference type="Pfam" id="PF16010">
    <property type="entry name" value="CDH-cyt"/>
    <property type="match status" value="1"/>
</dbReference>
<dbReference type="PANTHER" id="PTHR47797">
    <property type="entry name" value="DEHYDROGENASE, PUTATIVE (AFU_ORTHOLOGUE AFUA_8G05805)-RELATED"/>
    <property type="match status" value="1"/>
</dbReference>
<evidence type="ECO:0000256" key="1">
    <source>
        <dbReference type="SAM" id="SignalP"/>
    </source>
</evidence>
<dbReference type="PANTHER" id="PTHR47797:SF5">
    <property type="entry name" value="CELLOBIOSE DEHYDROGENASE CYTOCHROME DOMAIN-CONTAINING PROTEIN"/>
    <property type="match status" value="1"/>
</dbReference>
<feature type="signal peptide" evidence="1">
    <location>
        <begin position="1"/>
        <end position="23"/>
    </location>
</feature>
<dbReference type="Proteomes" id="UP001321749">
    <property type="component" value="Unassembled WGS sequence"/>
</dbReference>
<reference evidence="3" key="2">
    <citation type="submission" date="2023-06" db="EMBL/GenBank/DDBJ databases">
        <authorList>
            <consortium name="Lawrence Berkeley National Laboratory"/>
            <person name="Mondo S.J."/>
            <person name="Hensen N."/>
            <person name="Bonometti L."/>
            <person name="Westerberg I."/>
            <person name="Brannstrom I.O."/>
            <person name="Guillou S."/>
            <person name="Cros-Aarteil S."/>
            <person name="Calhoun S."/>
            <person name="Haridas S."/>
            <person name="Kuo A."/>
            <person name="Pangilinan J."/>
            <person name="Riley R."/>
            <person name="Labutti K."/>
            <person name="Andreopoulos B."/>
            <person name="Lipzen A."/>
            <person name="Chen C."/>
            <person name="Yanf M."/>
            <person name="Daum C."/>
            <person name="Ng V."/>
            <person name="Clum A."/>
            <person name="Steindorff A."/>
            <person name="Ohm R."/>
            <person name="Martin F."/>
            <person name="Silar P."/>
            <person name="Natvig D."/>
            <person name="Lalanne C."/>
            <person name="Gautier V."/>
            <person name="Ament-Velasquez S.L."/>
            <person name="Kruys A."/>
            <person name="Hutchinson M.I."/>
            <person name="Powell A.J."/>
            <person name="Barry K."/>
            <person name="Miller A.N."/>
            <person name="Grigoriev I.V."/>
            <person name="Debuchy R."/>
            <person name="Gladieux P."/>
            <person name="Thoren M.H."/>
            <person name="Johannesson H."/>
        </authorList>
    </citation>
    <scope>NUCLEOTIDE SEQUENCE</scope>
    <source>
        <strain evidence="3">PSN324</strain>
    </source>
</reference>
<dbReference type="SUPFAM" id="SSF49344">
    <property type="entry name" value="CBD9-like"/>
    <property type="match status" value="1"/>
</dbReference>
<organism evidence="3 4">
    <name type="scientific">Cladorrhinum samala</name>
    <dbReference type="NCBI Taxonomy" id="585594"/>
    <lineage>
        <taxon>Eukaryota</taxon>
        <taxon>Fungi</taxon>
        <taxon>Dikarya</taxon>
        <taxon>Ascomycota</taxon>
        <taxon>Pezizomycotina</taxon>
        <taxon>Sordariomycetes</taxon>
        <taxon>Sordariomycetidae</taxon>
        <taxon>Sordariales</taxon>
        <taxon>Podosporaceae</taxon>
        <taxon>Cladorrhinum</taxon>
    </lineage>
</organism>
<sequence length="221" mass="23298">MLSLLSDSLSIIILLLLAPLTSAQPGYGQVSKYCAPGTASAPKGICYLQYYISATAPTFRIAIPSDASTNTAFDTILQIVSPASLGWVGFAWGGGMTLNPLTVAWPNGNTGQVTVSSRWSTGRTLPTTYSGATYKTLSQSRNSTHWTVEVVCTGCSKWNGGSVNTQGYGQFAWALSRTAVPQPGSAGSSFSIHNNVGMISESLDSGKNARDVFTGWVNKKP</sequence>
<dbReference type="CDD" id="cd09630">
    <property type="entry name" value="CDH_like_cytochrome"/>
    <property type="match status" value="1"/>
</dbReference>
<evidence type="ECO:0000313" key="4">
    <source>
        <dbReference type="Proteomes" id="UP001321749"/>
    </source>
</evidence>
<evidence type="ECO:0000313" key="3">
    <source>
        <dbReference type="EMBL" id="KAK4465073.1"/>
    </source>
</evidence>
<dbReference type="SMART" id="SM00664">
    <property type="entry name" value="DoH"/>
    <property type="match status" value="1"/>
</dbReference>
<evidence type="ECO:0000259" key="2">
    <source>
        <dbReference type="SMART" id="SM00664"/>
    </source>
</evidence>
<reference evidence="3" key="1">
    <citation type="journal article" date="2023" name="Mol. Phylogenet. Evol.">
        <title>Genome-scale phylogeny and comparative genomics of the fungal order Sordariales.</title>
        <authorList>
            <person name="Hensen N."/>
            <person name="Bonometti L."/>
            <person name="Westerberg I."/>
            <person name="Brannstrom I.O."/>
            <person name="Guillou S."/>
            <person name="Cros-Aarteil S."/>
            <person name="Calhoun S."/>
            <person name="Haridas S."/>
            <person name="Kuo A."/>
            <person name="Mondo S."/>
            <person name="Pangilinan J."/>
            <person name="Riley R."/>
            <person name="LaButti K."/>
            <person name="Andreopoulos B."/>
            <person name="Lipzen A."/>
            <person name="Chen C."/>
            <person name="Yan M."/>
            <person name="Daum C."/>
            <person name="Ng V."/>
            <person name="Clum A."/>
            <person name="Steindorff A."/>
            <person name="Ohm R.A."/>
            <person name="Martin F."/>
            <person name="Silar P."/>
            <person name="Natvig D.O."/>
            <person name="Lalanne C."/>
            <person name="Gautier V."/>
            <person name="Ament-Velasquez S.L."/>
            <person name="Kruys A."/>
            <person name="Hutchinson M.I."/>
            <person name="Powell A.J."/>
            <person name="Barry K."/>
            <person name="Miller A.N."/>
            <person name="Grigoriev I.V."/>
            <person name="Debuchy R."/>
            <person name="Gladieux P."/>
            <person name="Hiltunen Thoren M."/>
            <person name="Johannesson H."/>
        </authorList>
    </citation>
    <scope>NUCLEOTIDE SEQUENCE</scope>
    <source>
        <strain evidence="3">PSN324</strain>
    </source>
</reference>
<keyword evidence="4" id="KW-1185">Reference proteome</keyword>
<name>A0AAV9HZW4_9PEZI</name>
<dbReference type="InterPro" id="IPR005018">
    <property type="entry name" value="DOMON_domain"/>
</dbReference>
<keyword evidence="1" id="KW-0732">Signal</keyword>
<proteinExistence type="predicted"/>
<protein>
    <recommendedName>
        <fullName evidence="2">DOMON domain-containing protein</fullName>
    </recommendedName>
</protein>
<gene>
    <name evidence="3" type="ORF">QBC42DRAFT_169784</name>
</gene>
<accession>A0AAV9HZW4</accession>
<dbReference type="AlphaFoldDB" id="A0AAV9HZW4"/>
<feature type="chain" id="PRO_5043586450" description="DOMON domain-containing protein" evidence="1">
    <location>
        <begin position="24"/>
        <end position="221"/>
    </location>
</feature>
<dbReference type="EMBL" id="MU864942">
    <property type="protein sequence ID" value="KAK4465073.1"/>
    <property type="molecule type" value="Genomic_DNA"/>
</dbReference>
<dbReference type="Gene3D" id="2.60.40.1210">
    <property type="entry name" value="Cellobiose dehydrogenase, cytochrome domain"/>
    <property type="match status" value="1"/>
</dbReference>
<feature type="domain" description="DOMON" evidence="2">
    <location>
        <begin position="87"/>
        <end position="176"/>
    </location>
</feature>
<comment type="caution">
    <text evidence="3">The sequence shown here is derived from an EMBL/GenBank/DDBJ whole genome shotgun (WGS) entry which is preliminary data.</text>
</comment>
<dbReference type="InterPro" id="IPR015920">
    <property type="entry name" value="Cellobiose_DH-like_cyt"/>
</dbReference>